<organism evidence="1 2">
    <name type="scientific">Carboxydothermus hydrogenoformans (strain ATCC BAA-161 / DSM 6008 / Z-2901)</name>
    <dbReference type="NCBI Taxonomy" id="246194"/>
    <lineage>
        <taxon>Bacteria</taxon>
        <taxon>Bacillati</taxon>
        <taxon>Bacillota</taxon>
        <taxon>Clostridia</taxon>
        <taxon>Thermoanaerobacterales</taxon>
        <taxon>Thermoanaerobacteraceae</taxon>
        <taxon>Carboxydothermus</taxon>
    </lineage>
</organism>
<dbReference type="AlphaFoldDB" id="Q3ADV5"/>
<dbReference type="HOGENOM" id="CLU_3286762_0_0_9"/>
<reference evidence="1 2" key="1">
    <citation type="journal article" date="2005" name="PLoS Genet.">
        <title>Life in hot carbon monoxide: the complete genome sequence of Carboxydothermus hydrogenoformans Z-2901.</title>
        <authorList>
            <person name="Wu M."/>
            <person name="Ren Q."/>
            <person name="Durkin A.S."/>
            <person name="Daugherty S.C."/>
            <person name="Brinkac L.M."/>
            <person name="Dodson R.J."/>
            <person name="Madupu R."/>
            <person name="Sullivan S.A."/>
            <person name="Kolonay J.F."/>
            <person name="Haft D.H."/>
            <person name="Nelson W.C."/>
            <person name="Tallon L.J."/>
            <person name="Jones K.M."/>
            <person name="Ulrich L.E."/>
            <person name="Gonzalez J.M."/>
            <person name="Zhulin I.B."/>
            <person name="Robb F.T."/>
            <person name="Eisen J.A."/>
        </authorList>
    </citation>
    <scope>NUCLEOTIDE SEQUENCE [LARGE SCALE GENOMIC DNA]</scope>
    <source>
        <strain evidence="2">ATCC BAA-161 / DSM 6008 / Z-2901</strain>
    </source>
</reference>
<dbReference type="STRING" id="246194.CHY_0824"/>
<keyword evidence="2" id="KW-1185">Reference proteome</keyword>
<dbReference type="Proteomes" id="UP000002706">
    <property type="component" value="Chromosome"/>
</dbReference>
<dbReference type="KEGG" id="chy:CHY_0824"/>
<dbReference type="EMBL" id="CP000141">
    <property type="protein sequence ID" value="ABB14699.1"/>
    <property type="molecule type" value="Genomic_DNA"/>
</dbReference>
<proteinExistence type="predicted"/>
<gene>
    <name evidence="1" type="ordered locus">CHY_0824</name>
</gene>
<accession>Q3ADV5</accession>
<dbReference type="InParanoid" id="Q3ADV5"/>
<protein>
    <submittedName>
        <fullName evidence="1">Uncharacterized protein</fullName>
    </submittedName>
</protein>
<sequence length="40" mass="4482">MAMLTAMIIMLEKVKDKAKASLKARVGDKQPTAFVTPKRY</sequence>
<name>Q3ADV5_CARHZ</name>
<evidence type="ECO:0000313" key="2">
    <source>
        <dbReference type="Proteomes" id="UP000002706"/>
    </source>
</evidence>
<evidence type="ECO:0000313" key="1">
    <source>
        <dbReference type="EMBL" id="ABB14699.1"/>
    </source>
</evidence>